<dbReference type="InterPro" id="IPR027417">
    <property type="entry name" value="P-loop_NTPase"/>
</dbReference>
<feature type="non-terminal residue" evidence="1">
    <location>
        <position position="57"/>
    </location>
</feature>
<evidence type="ECO:0000313" key="1">
    <source>
        <dbReference type="EMBL" id="QQP36341.1"/>
    </source>
</evidence>
<feature type="non-terminal residue" evidence="1">
    <location>
        <position position="1"/>
    </location>
</feature>
<keyword evidence="2" id="KW-1185">Reference proteome</keyword>
<dbReference type="EMBL" id="CP045904">
    <property type="protein sequence ID" value="QQP36341.1"/>
    <property type="molecule type" value="Genomic_DNA"/>
</dbReference>
<proteinExistence type="predicted"/>
<protein>
    <submittedName>
        <fullName evidence="1">Uncharacterized protein</fullName>
    </submittedName>
</protein>
<name>A0A7T8JW45_CALRO</name>
<sequence>ENDSRAIVVGGGLPGIRIGPEPTTEKFNIIMKGEDERIIPGNALVMDPTMPFRSLES</sequence>
<dbReference type="Proteomes" id="UP000595437">
    <property type="component" value="Chromosome 15"/>
</dbReference>
<reference evidence="2" key="1">
    <citation type="submission" date="2021-01" db="EMBL/GenBank/DDBJ databases">
        <title>Caligus Genome Assembly.</title>
        <authorList>
            <person name="Gallardo-Escarate C."/>
        </authorList>
    </citation>
    <scope>NUCLEOTIDE SEQUENCE [LARGE SCALE GENOMIC DNA]</scope>
</reference>
<dbReference type="AlphaFoldDB" id="A0A7T8JW45"/>
<gene>
    <name evidence="1" type="ORF">FKW44_021408</name>
</gene>
<dbReference type="OrthoDB" id="1716625at2759"/>
<accession>A0A7T8JW45</accession>
<dbReference type="Gene3D" id="3.40.50.300">
    <property type="entry name" value="P-loop containing nucleotide triphosphate hydrolases"/>
    <property type="match status" value="1"/>
</dbReference>
<evidence type="ECO:0000313" key="2">
    <source>
        <dbReference type="Proteomes" id="UP000595437"/>
    </source>
</evidence>
<organism evidence="1 2">
    <name type="scientific">Caligus rogercresseyi</name>
    <name type="common">Sea louse</name>
    <dbReference type="NCBI Taxonomy" id="217165"/>
    <lineage>
        <taxon>Eukaryota</taxon>
        <taxon>Metazoa</taxon>
        <taxon>Ecdysozoa</taxon>
        <taxon>Arthropoda</taxon>
        <taxon>Crustacea</taxon>
        <taxon>Multicrustacea</taxon>
        <taxon>Hexanauplia</taxon>
        <taxon>Copepoda</taxon>
        <taxon>Siphonostomatoida</taxon>
        <taxon>Caligidae</taxon>
        <taxon>Caligus</taxon>
    </lineage>
</organism>